<evidence type="ECO:0000256" key="4">
    <source>
        <dbReference type="ARBA" id="ARBA00022989"/>
    </source>
</evidence>
<dbReference type="Pfam" id="PF01545">
    <property type="entry name" value="Cation_efflux"/>
    <property type="match status" value="1"/>
</dbReference>
<feature type="transmembrane region" description="Helical" evidence="6">
    <location>
        <begin position="155"/>
        <end position="172"/>
    </location>
</feature>
<feature type="transmembrane region" description="Helical" evidence="6">
    <location>
        <begin position="178"/>
        <end position="196"/>
    </location>
</feature>
<protein>
    <submittedName>
        <fullName evidence="8">Cation efflux family protein</fullName>
    </submittedName>
</protein>
<sequence>MSGCEDGCGAKAVEAATTPAYVRTLWLVVFLNAGMFLIGLIITVTGGSVSVRADLLDFLGDALATGIGLLLVGRSRRVRSLASLWQGFALGALGLFVLGTALSRMAGGVAPEPFGMSVYGVLGLCVNIGAALLLLKHRNGDASVRAVWLYSRNDAIGNLIVLAAAALVVVSGSYWPDLIAGAAIAFLFLHSSLQIIRDSRRELREVVE</sequence>
<evidence type="ECO:0000256" key="3">
    <source>
        <dbReference type="ARBA" id="ARBA00022692"/>
    </source>
</evidence>
<dbReference type="AlphaFoldDB" id="A0A059FPC6"/>
<evidence type="ECO:0000259" key="7">
    <source>
        <dbReference type="Pfam" id="PF01545"/>
    </source>
</evidence>
<keyword evidence="2" id="KW-0813">Transport</keyword>
<feature type="transmembrane region" description="Helical" evidence="6">
    <location>
        <begin position="114"/>
        <end position="135"/>
    </location>
</feature>
<dbReference type="PANTHER" id="PTHR43840:SF15">
    <property type="entry name" value="MITOCHONDRIAL METAL TRANSPORTER 1-RELATED"/>
    <property type="match status" value="1"/>
</dbReference>
<organism evidence="8 9">
    <name type="scientific">Hyphomonas hirschiana VP5</name>
    <dbReference type="NCBI Taxonomy" id="1280951"/>
    <lineage>
        <taxon>Bacteria</taxon>
        <taxon>Pseudomonadati</taxon>
        <taxon>Pseudomonadota</taxon>
        <taxon>Alphaproteobacteria</taxon>
        <taxon>Hyphomonadales</taxon>
        <taxon>Hyphomonadaceae</taxon>
        <taxon>Hyphomonas</taxon>
    </lineage>
</organism>
<comment type="subcellular location">
    <subcellularLocation>
        <location evidence="1">Membrane</location>
        <topology evidence="1">Multi-pass membrane protein</topology>
    </subcellularLocation>
</comment>
<evidence type="ECO:0000256" key="1">
    <source>
        <dbReference type="ARBA" id="ARBA00004141"/>
    </source>
</evidence>
<evidence type="ECO:0000313" key="9">
    <source>
        <dbReference type="Proteomes" id="UP000025061"/>
    </source>
</evidence>
<accession>A0A059FPC6</accession>
<gene>
    <name evidence="8" type="ORF">HHI_10901</name>
</gene>
<keyword evidence="9" id="KW-1185">Reference proteome</keyword>
<evidence type="ECO:0000313" key="8">
    <source>
        <dbReference type="EMBL" id="KCZ92484.1"/>
    </source>
</evidence>
<evidence type="ECO:0000256" key="6">
    <source>
        <dbReference type="SAM" id="Phobius"/>
    </source>
</evidence>
<dbReference type="SUPFAM" id="SSF161111">
    <property type="entry name" value="Cation efflux protein transmembrane domain-like"/>
    <property type="match status" value="1"/>
</dbReference>
<dbReference type="GO" id="GO:0015341">
    <property type="term" value="F:zinc efflux antiporter activity"/>
    <property type="evidence" value="ECO:0007669"/>
    <property type="project" value="TreeGrafter"/>
</dbReference>
<dbReference type="InterPro" id="IPR050291">
    <property type="entry name" value="CDF_Transporter"/>
</dbReference>
<dbReference type="EMBL" id="ARYI01000009">
    <property type="protein sequence ID" value="KCZ92484.1"/>
    <property type="molecule type" value="Genomic_DNA"/>
</dbReference>
<feature type="transmembrane region" description="Helical" evidence="6">
    <location>
        <begin position="84"/>
        <end position="102"/>
    </location>
</feature>
<evidence type="ECO:0000256" key="5">
    <source>
        <dbReference type="ARBA" id="ARBA00023136"/>
    </source>
</evidence>
<reference evidence="8 9" key="1">
    <citation type="submission" date="2013-04" db="EMBL/GenBank/DDBJ databases">
        <title>Hyphomonas hirschiana VP5 Genome Sequencing.</title>
        <authorList>
            <person name="Lai Q."/>
            <person name="Shao Z."/>
        </authorList>
    </citation>
    <scope>NUCLEOTIDE SEQUENCE [LARGE SCALE GENOMIC DNA]</scope>
    <source>
        <strain evidence="8 9">VP5</strain>
    </source>
</reference>
<dbReference type="Proteomes" id="UP000025061">
    <property type="component" value="Unassembled WGS sequence"/>
</dbReference>
<dbReference type="GO" id="GO:0005886">
    <property type="term" value="C:plasma membrane"/>
    <property type="evidence" value="ECO:0007669"/>
    <property type="project" value="TreeGrafter"/>
</dbReference>
<dbReference type="InterPro" id="IPR027469">
    <property type="entry name" value="Cation_efflux_TMD_sf"/>
</dbReference>
<dbReference type="OrthoDB" id="9799649at2"/>
<feature type="transmembrane region" description="Helical" evidence="6">
    <location>
        <begin position="55"/>
        <end position="72"/>
    </location>
</feature>
<dbReference type="GO" id="GO:0015093">
    <property type="term" value="F:ferrous iron transmembrane transporter activity"/>
    <property type="evidence" value="ECO:0007669"/>
    <property type="project" value="TreeGrafter"/>
</dbReference>
<dbReference type="PANTHER" id="PTHR43840">
    <property type="entry name" value="MITOCHONDRIAL METAL TRANSPORTER 1-RELATED"/>
    <property type="match status" value="1"/>
</dbReference>
<dbReference type="Gene3D" id="1.20.1510.10">
    <property type="entry name" value="Cation efflux protein transmembrane domain"/>
    <property type="match status" value="1"/>
</dbReference>
<comment type="caution">
    <text evidence="8">The sequence shown here is derived from an EMBL/GenBank/DDBJ whole genome shotgun (WGS) entry which is preliminary data.</text>
</comment>
<dbReference type="InterPro" id="IPR058533">
    <property type="entry name" value="Cation_efflux_TM"/>
</dbReference>
<name>A0A059FPC6_9PROT</name>
<feature type="transmembrane region" description="Helical" evidence="6">
    <location>
        <begin position="25"/>
        <end position="49"/>
    </location>
</feature>
<dbReference type="RefSeq" id="WP_011646733.1">
    <property type="nucleotide sequence ID" value="NZ_ARYI01000009.1"/>
</dbReference>
<dbReference type="PATRIC" id="fig|1280951.3.peg.2198"/>
<evidence type="ECO:0000256" key="2">
    <source>
        <dbReference type="ARBA" id="ARBA00022448"/>
    </source>
</evidence>
<keyword evidence="3 6" id="KW-0812">Transmembrane</keyword>
<feature type="domain" description="Cation efflux protein transmembrane" evidence="7">
    <location>
        <begin position="25"/>
        <end position="203"/>
    </location>
</feature>
<dbReference type="GO" id="GO:0006882">
    <property type="term" value="P:intracellular zinc ion homeostasis"/>
    <property type="evidence" value="ECO:0007669"/>
    <property type="project" value="TreeGrafter"/>
</dbReference>
<keyword evidence="5 6" id="KW-0472">Membrane</keyword>
<keyword evidence="4 6" id="KW-1133">Transmembrane helix</keyword>
<proteinExistence type="predicted"/>
<dbReference type="GO" id="GO:0015086">
    <property type="term" value="F:cadmium ion transmembrane transporter activity"/>
    <property type="evidence" value="ECO:0007669"/>
    <property type="project" value="TreeGrafter"/>
</dbReference>